<accession>A0A0A9FXV0</accession>
<reference evidence="1" key="1">
    <citation type="submission" date="2014-09" db="EMBL/GenBank/DDBJ databases">
        <authorList>
            <person name="Magalhaes I.L.F."/>
            <person name="Oliveira U."/>
            <person name="Santos F.R."/>
            <person name="Vidigal T.H.D.A."/>
            <person name="Brescovit A.D."/>
            <person name="Santos A.J."/>
        </authorList>
    </citation>
    <scope>NUCLEOTIDE SEQUENCE</scope>
    <source>
        <tissue evidence="1">Shoot tissue taken approximately 20 cm above the soil surface</tissue>
    </source>
</reference>
<dbReference type="EMBL" id="GBRH01180241">
    <property type="protein sequence ID" value="JAE17655.1"/>
    <property type="molecule type" value="Transcribed_RNA"/>
</dbReference>
<organism evidence="1">
    <name type="scientific">Arundo donax</name>
    <name type="common">Giant reed</name>
    <name type="synonym">Donax arundinaceus</name>
    <dbReference type="NCBI Taxonomy" id="35708"/>
    <lineage>
        <taxon>Eukaryota</taxon>
        <taxon>Viridiplantae</taxon>
        <taxon>Streptophyta</taxon>
        <taxon>Embryophyta</taxon>
        <taxon>Tracheophyta</taxon>
        <taxon>Spermatophyta</taxon>
        <taxon>Magnoliopsida</taxon>
        <taxon>Liliopsida</taxon>
        <taxon>Poales</taxon>
        <taxon>Poaceae</taxon>
        <taxon>PACMAD clade</taxon>
        <taxon>Arundinoideae</taxon>
        <taxon>Arundineae</taxon>
        <taxon>Arundo</taxon>
    </lineage>
</organism>
<evidence type="ECO:0000313" key="1">
    <source>
        <dbReference type="EMBL" id="JAE17655.1"/>
    </source>
</evidence>
<sequence length="13" mass="1545">MRWSMSSRSWSSG</sequence>
<protein>
    <submittedName>
        <fullName evidence="1">Uncharacterized protein</fullName>
    </submittedName>
</protein>
<name>A0A0A9FXV0_ARUDO</name>
<proteinExistence type="predicted"/>
<reference evidence="1" key="2">
    <citation type="journal article" date="2015" name="Data Brief">
        <title>Shoot transcriptome of the giant reed, Arundo donax.</title>
        <authorList>
            <person name="Barrero R.A."/>
            <person name="Guerrero F.D."/>
            <person name="Moolhuijzen P."/>
            <person name="Goolsby J.A."/>
            <person name="Tidwell J."/>
            <person name="Bellgard S.E."/>
            <person name="Bellgard M.I."/>
        </authorList>
    </citation>
    <scope>NUCLEOTIDE SEQUENCE</scope>
    <source>
        <tissue evidence="1">Shoot tissue taken approximately 20 cm above the soil surface</tissue>
    </source>
</reference>